<evidence type="ECO:0000256" key="1">
    <source>
        <dbReference type="SAM" id="MobiDB-lite"/>
    </source>
</evidence>
<dbReference type="AlphaFoldDB" id="A0A811LH35"/>
<reference evidence="3" key="1">
    <citation type="submission" date="2020-09" db="EMBL/GenBank/DDBJ databases">
        <authorList>
            <person name="Kikuchi T."/>
        </authorList>
    </citation>
    <scope>NUCLEOTIDE SEQUENCE</scope>
    <source>
        <strain evidence="3">SH1</strain>
    </source>
</reference>
<evidence type="ECO:0000256" key="2">
    <source>
        <dbReference type="SAM" id="SignalP"/>
    </source>
</evidence>
<keyword evidence="2" id="KW-0732">Signal</keyword>
<gene>
    <name evidence="3" type="ORF">BOKJ2_LOCUS12204</name>
</gene>
<evidence type="ECO:0000313" key="4">
    <source>
        <dbReference type="Proteomes" id="UP000614601"/>
    </source>
</evidence>
<protein>
    <submittedName>
        <fullName evidence="3">Uncharacterized protein</fullName>
    </submittedName>
</protein>
<comment type="caution">
    <text evidence="3">The sequence shown here is derived from an EMBL/GenBank/DDBJ whole genome shotgun (WGS) entry which is preliminary data.</text>
</comment>
<proteinExistence type="predicted"/>
<sequence>MDPLFSLSCVLITVSIYTTIFCSKKAKSDENKSKPLSKDQPAGAAADEAKSKGDNAKPAGDDAKPKGDEAKPAQKDVVVKPIEYLSLPCNEKTGLNKSDVNSEGLKTPT</sequence>
<feature type="compositionally biased region" description="Basic and acidic residues" evidence="1">
    <location>
        <begin position="26"/>
        <end position="37"/>
    </location>
</feature>
<feature type="region of interest" description="Disordered" evidence="1">
    <location>
        <begin position="25"/>
        <end position="77"/>
    </location>
</feature>
<organism evidence="3 4">
    <name type="scientific">Bursaphelenchus okinawaensis</name>
    <dbReference type="NCBI Taxonomy" id="465554"/>
    <lineage>
        <taxon>Eukaryota</taxon>
        <taxon>Metazoa</taxon>
        <taxon>Ecdysozoa</taxon>
        <taxon>Nematoda</taxon>
        <taxon>Chromadorea</taxon>
        <taxon>Rhabditida</taxon>
        <taxon>Tylenchina</taxon>
        <taxon>Tylenchomorpha</taxon>
        <taxon>Aphelenchoidea</taxon>
        <taxon>Aphelenchoididae</taxon>
        <taxon>Bursaphelenchus</taxon>
    </lineage>
</organism>
<dbReference type="EMBL" id="CAJFDH010000006">
    <property type="protein sequence ID" value="CAD5227500.1"/>
    <property type="molecule type" value="Genomic_DNA"/>
</dbReference>
<dbReference type="Proteomes" id="UP000783686">
    <property type="component" value="Unassembled WGS sequence"/>
</dbReference>
<feature type="region of interest" description="Disordered" evidence="1">
    <location>
        <begin position="90"/>
        <end position="109"/>
    </location>
</feature>
<dbReference type="EMBL" id="CAJFCW020000006">
    <property type="protein sequence ID" value="CAG9123317.1"/>
    <property type="molecule type" value="Genomic_DNA"/>
</dbReference>
<name>A0A811LH35_9BILA</name>
<feature type="signal peptide" evidence="2">
    <location>
        <begin position="1"/>
        <end position="22"/>
    </location>
</feature>
<evidence type="ECO:0000313" key="3">
    <source>
        <dbReference type="EMBL" id="CAD5227500.1"/>
    </source>
</evidence>
<feature type="chain" id="PRO_5035595079" evidence="2">
    <location>
        <begin position="23"/>
        <end position="109"/>
    </location>
</feature>
<dbReference type="Proteomes" id="UP000614601">
    <property type="component" value="Unassembled WGS sequence"/>
</dbReference>
<keyword evidence="4" id="KW-1185">Reference proteome</keyword>
<accession>A0A811LH35</accession>
<feature type="compositionally biased region" description="Basic and acidic residues" evidence="1">
    <location>
        <begin position="47"/>
        <end position="77"/>
    </location>
</feature>